<dbReference type="InterPro" id="IPR052369">
    <property type="entry name" value="UG_Glycosaminoglycan_Hydrolase"/>
</dbReference>
<evidence type="ECO:0000256" key="3">
    <source>
        <dbReference type="PIRSR" id="PIRSR610905-1"/>
    </source>
</evidence>
<feature type="binding site" evidence="4">
    <location>
        <position position="223"/>
    </location>
    <ligand>
        <name>substrate</name>
    </ligand>
</feature>
<evidence type="ECO:0000256" key="1">
    <source>
        <dbReference type="ARBA" id="ARBA00022801"/>
    </source>
</evidence>
<feature type="binding site" evidence="4">
    <location>
        <position position="334"/>
    </location>
    <ligand>
        <name>substrate</name>
    </ligand>
</feature>
<dbReference type="EMBL" id="CP035807">
    <property type="protein sequence ID" value="QEN04467.1"/>
    <property type="molecule type" value="Genomic_DNA"/>
</dbReference>
<evidence type="ECO:0000256" key="2">
    <source>
        <dbReference type="ARBA" id="ARBA00038358"/>
    </source>
</evidence>
<dbReference type="PANTHER" id="PTHR36845">
    <property type="entry name" value="HYDROLASE, PUTATIVE (AFU_ORTHOLOGUE AFUA_7G05090)-RELATED"/>
    <property type="match status" value="1"/>
</dbReference>
<feature type="binding site" evidence="4">
    <location>
        <position position="211"/>
    </location>
    <ligand>
        <name>substrate</name>
    </ligand>
</feature>
<feature type="active site" description="Nucleophile" evidence="3">
    <location>
        <position position="90"/>
    </location>
</feature>
<gene>
    <name evidence="5" type="ORF">EW093_07060</name>
</gene>
<dbReference type="PANTHER" id="PTHR36845:SF1">
    <property type="entry name" value="HYDROLASE, PUTATIVE (AFU_ORTHOLOGUE AFUA_7G05090)-RELATED"/>
    <property type="match status" value="1"/>
</dbReference>
<feature type="binding site" evidence="4">
    <location>
        <position position="209"/>
    </location>
    <ligand>
        <name>substrate</name>
    </ligand>
</feature>
<feature type="active site" description="Proton donor" evidence="3">
    <location>
        <position position="151"/>
    </location>
</feature>
<keyword evidence="6" id="KW-1185">Reference proteome</keyword>
<feature type="binding site" evidence="4">
    <location>
        <position position="227"/>
    </location>
    <ligand>
        <name>substrate</name>
    </ligand>
</feature>
<dbReference type="GO" id="GO:0052757">
    <property type="term" value="F:chondroitin hydrolase activity"/>
    <property type="evidence" value="ECO:0007669"/>
    <property type="project" value="TreeGrafter"/>
</dbReference>
<dbReference type="SUPFAM" id="SSF48208">
    <property type="entry name" value="Six-hairpin glycosidases"/>
    <property type="match status" value="1"/>
</dbReference>
<sequence>MDTKEAISYCIERINKNLNTFHGDKFPMASTEDGKYKVTSNNCWTGGFWTGMLWLAYEWTGDNKYRQEAESHIEIYRERLEKRVVIDHHDMGFLYIPSCVAAWKLTKNSYAKETALLAADVLLKRYHKKAGIIQAWGDLDDPTQRGRMIIDCTMNVPLLFWAYEETQDEKYLIPAQNHLDQSVKYLIRDDNTTYHCYHFDVKTGEPLHGSTAQGAGDNSCWARGQAWGVYGFALAYEHYPKEIFLEKSKDIFNYYINNLPEDLIPYWDLSFKKGEEERDSSSAAISVGGLLLLSKVLGEEYNDYAKKITNSLIKNYTTKEYPEQHGLLMHSVYSKPHGQGVDESTLWGDYFYLENLLNMSMDRVSYW</sequence>
<dbReference type="Pfam" id="PF07470">
    <property type="entry name" value="Glyco_hydro_88"/>
    <property type="match status" value="1"/>
</dbReference>
<name>A0A5C1QAG4_9SPIO</name>
<organism evidence="5 6">
    <name type="scientific">Thiospirochaeta perfilievii</name>
    <dbReference type="NCBI Taxonomy" id="252967"/>
    <lineage>
        <taxon>Bacteria</taxon>
        <taxon>Pseudomonadati</taxon>
        <taxon>Spirochaetota</taxon>
        <taxon>Spirochaetia</taxon>
        <taxon>Spirochaetales</taxon>
        <taxon>Spirochaetaceae</taxon>
        <taxon>Thiospirochaeta</taxon>
    </lineage>
</organism>
<accession>A0A5C1QAG4</accession>
<keyword evidence="1 5" id="KW-0378">Hydrolase</keyword>
<feature type="binding site" evidence="4">
    <location>
        <position position="90"/>
    </location>
    <ligand>
        <name>substrate</name>
    </ligand>
</feature>
<dbReference type="KEGG" id="sper:EW093_07060"/>
<dbReference type="OrthoDB" id="428577at2"/>
<dbReference type="AlphaFoldDB" id="A0A5C1QAG4"/>
<reference evidence="5 6" key="2">
    <citation type="submission" date="2019-09" db="EMBL/GenBank/DDBJ databases">
        <title>Complete Genome Sequence and Methylome Analysis of free living Spirochaetas.</title>
        <authorList>
            <person name="Leshcheva N."/>
            <person name="Mikheeva N."/>
        </authorList>
    </citation>
    <scope>NUCLEOTIDE SEQUENCE [LARGE SCALE GENOMIC DNA]</scope>
    <source>
        <strain evidence="5 6">P</strain>
    </source>
</reference>
<dbReference type="InterPro" id="IPR008928">
    <property type="entry name" value="6-hairpin_glycosidase_sf"/>
</dbReference>
<comment type="similarity">
    <text evidence="2">Belongs to the glycosyl hydrolase 88 family.</text>
</comment>
<dbReference type="Proteomes" id="UP000323824">
    <property type="component" value="Chromosome"/>
</dbReference>
<dbReference type="GO" id="GO:0000272">
    <property type="term" value="P:polysaccharide catabolic process"/>
    <property type="evidence" value="ECO:0007669"/>
    <property type="project" value="TreeGrafter"/>
</dbReference>
<dbReference type="InterPro" id="IPR010905">
    <property type="entry name" value="Glyco_hydro_88"/>
</dbReference>
<protein>
    <submittedName>
        <fullName evidence="5">Glucuronyl hydrolase</fullName>
    </submittedName>
</protein>
<feature type="binding site" evidence="4">
    <location>
        <position position="151"/>
    </location>
    <ligand>
        <name>substrate</name>
    </ligand>
</feature>
<proteinExistence type="inferred from homology"/>
<dbReference type="RefSeq" id="WP_149567714.1">
    <property type="nucleotide sequence ID" value="NZ_CP035807.1"/>
</dbReference>
<evidence type="ECO:0000256" key="4">
    <source>
        <dbReference type="PIRSR" id="PIRSR610905-2"/>
    </source>
</evidence>
<evidence type="ECO:0000313" key="5">
    <source>
        <dbReference type="EMBL" id="QEN04467.1"/>
    </source>
</evidence>
<dbReference type="Gene3D" id="1.50.10.10">
    <property type="match status" value="1"/>
</dbReference>
<dbReference type="InterPro" id="IPR012341">
    <property type="entry name" value="6hp_glycosidase-like_sf"/>
</dbReference>
<evidence type="ECO:0000313" key="6">
    <source>
        <dbReference type="Proteomes" id="UP000323824"/>
    </source>
</evidence>
<reference evidence="5 6" key="1">
    <citation type="submission" date="2019-02" db="EMBL/GenBank/DDBJ databases">
        <authorList>
            <person name="Fomenkov A."/>
            <person name="Dubinina G."/>
            <person name="Grabovich M."/>
            <person name="Vincze T."/>
            <person name="Roberts R.J."/>
        </authorList>
    </citation>
    <scope>NUCLEOTIDE SEQUENCE [LARGE SCALE GENOMIC DNA]</scope>
    <source>
        <strain evidence="5 6">P</strain>
    </source>
</reference>